<dbReference type="Pfam" id="PF04715">
    <property type="entry name" value="Anth_synt_I_N"/>
    <property type="match status" value="1"/>
</dbReference>
<keyword evidence="2 5" id="KW-0808">Transferase</keyword>
<evidence type="ECO:0000259" key="4">
    <source>
        <dbReference type="Pfam" id="PF04715"/>
    </source>
</evidence>
<dbReference type="AlphaFoldDB" id="A0A4V5RC16"/>
<sequence length="458" mass="52032">MKSGERSVGKLKVKEIEFDSNKINQVKEKIANSEWGIIFQSGDLSNEDCRYEILTSDPICKIVTIDGSTTIETQGAITYAKENPLITIKNVRKSMFGNVSSTPYPFIGGSAGYFSYDLGREFEDFKDISTDDTNMPQMAVGIYNWAVIIDKKIGRVHLVMIEVENAPKLEERLQLVFDCSPLVQPNFNLKSTWYSNMTREEYFKIFHRVREHILDGDIYQVNIAQRFKATYNGNEYTFFKELIEKNNVPFGAYFNTPYGKILSISPERFLKLDNNKLTSKPIKGTRPRRCDQKLDEEQKSLLLTSEKERAENVMIVDLLRNDISKVCKPSTVNVPKLFDIETYPAVHHLVSTISGTLNENLEAEDAFESCFPGGSITGTPKIRAMDIIEKLEPHRRSIYCGSLGYISADGNMDSNISIRTLLCKNNSIYCWAGGGWTIDSNAESEYQETLDKVSKIIY</sequence>
<dbReference type="EMBL" id="SYVO01000149">
    <property type="protein sequence ID" value="TKG00372.1"/>
    <property type="molecule type" value="Genomic_DNA"/>
</dbReference>
<dbReference type="NCBIfam" id="TIGR00553">
    <property type="entry name" value="pabB"/>
    <property type="match status" value="1"/>
</dbReference>
<dbReference type="InterPro" id="IPR015890">
    <property type="entry name" value="Chorismate_C"/>
</dbReference>
<dbReference type="GO" id="GO:0046820">
    <property type="term" value="F:4-amino-4-deoxychorismate synthase activity"/>
    <property type="evidence" value="ECO:0007669"/>
    <property type="project" value="UniProtKB-EC"/>
</dbReference>
<dbReference type="InterPro" id="IPR005802">
    <property type="entry name" value="ADC_synth_comp_1"/>
</dbReference>
<evidence type="ECO:0000313" key="5">
    <source>
        <dbReference type="EMBL" id="TKG00372.1"/>
    </source>
</evidence>
<comment type="caution">
    <text evidence="5">The sequence shown here is derived from an EMBL/GenBank/DDBJ whole genome shotgun (WGS) entry which is preliminary data.</text>
</comment>
<dbReference type="InterPro" id="IPR019999">
    <property type="entry name" value="Anth_synth_I-like"/>
</dbReference>
<evidence type="ECO:0000259" key="3">
    <source>
        <dbReference type="Pfam" id="PF00425"/>
    </source>
</evidence>
<dbReference type="Proteomes" id="UP000305840">
    <property type="component" value="Unassembled WGS sequence"/>
</dbReference>
<feature type="domain" description="Chorismate-utilising enzyme C-terminal" evidence="3">
    <location>
        <begin position="199"/>
        <end position="452"/>
    </location>
</feature>
<dbReference type="PANTHER" id="PTHR11236">
    <property type="entry name" value="AMINOBENZOATE/ANTHRANILATE SYNTHASE"/>
    <property type="match status" value="1"/>
</dbReference>
<reference evidence="5 6" key="1">
    <citation type="submission" date="2019-04" db="EMBL/GenBank/DDBJ databases">
        <title>A reverse ecology approach based on a biological definition of microbial populations.</title>
        <authorList>
            <person name="Arevalo P."/>
            <person name="Vaninsberghe D."/>
            <person name="Elsherbini J."/>
            <person name="Gore J."/>
            <person name="Polz M."/>
        </authorList>
    </citation>
    <scope>NUCLEOTIDE SEQUENCE [LARGE SCALE GENOMIC DNA]</scope>
    <source>
        <strain evidence="5 6">10N.222.48.A1</strain>
    </source>
</reference>
<evidence type="ECO:0000313" key="6">
    <source>
        <dbReference type="Proteomes" id="UP000305840"/>
    </source>
</evidence>
<dbReference type="Gene3D" id="3.60.120.10">
    <property type="entry name" value="Anthranilate synthase"/>
    <property type="match status" value="1"/>
</dbReference>
<name>A0A4V5RC16_9VIBR</name>
<dbReference type="PANTHER" id="PTHR11236:SF50">
    <property type="entry name" value="AMINODEOXYCHORISMATE SYNTHASE COMPONENT 1"/>
    <property type="match status" value="1"/>
</dbReference>
<dbReference type="InterPro" id="IPR006805">
    <property type="entry name" value="Anth_synth_I_N"/>
</dbReference>
<dbReference type="InterPro" id="IPR005801">
    <property type="entry name" value="ADC_synthase"/>
</dbReference>
<evidence type="ECO:0000256" key="2">
    <source>
        <dbReference type="ARBA" id="ARBA00022679"/>
    </source>
</evidence>
<gene>
    <name evidence="5" type="primary">pabB</name>
    <name evidence="5" type="ORF">FCV91_24820</name>
</gene>
<feature type="domain" description="Anthranilate synthase component I N-terminal" evidence="4">
    <location>
        <begin position="25"/>
        <end position="158"/>
    </location>
</feature>
<dbReference type="EC" id="2.6.1.85" evidence="1"/>
<keyword evidence="5" id="KW-0032">Aminotransferase</keyword>
<dbReference type="PRINTS" id="PR00095">
    <property type="entry name" value="ANTSNTHASEI"/>
</dbReference>
<organism evidence="5 6">
    <name type="scientific">Vibrio lentus</name>
    <dbReference type="NCBI Taxonomy" id="136468"/>
    <lineage>
        <taxon>Bacteria</taxon>
        <taxon>Pseudomonadati</taxon>
        <taxon>Pseudomonadota</taxon>
        <taxon>Gammaproteobacteria</taxon>
        <taxon>Vibrionales</taxon>
        <taxon>Vibrionaceae</taxon>
        <taxon>Vibrio</taxon>
    </lineage>
</organism>
<proteinExistence type="predicted"/>
<accession>A0A4V5RC16</accession>
<dbReference type="Pfam" id="PF00425">
    <property type="entry name" value="Chorismate_bind"/>
    <property type="match status" value="1"/>
</dbReference>
<dbReference type="GO" id="GO:0009396">
    <property type="term" value="P:folic acid-containing compound biosynthetic process"/>
    <property type="evidence" value="ECO:0007669"/>
    <property type="project" value="InterPro"/>
</dbReference>
<protein>
    <recommendedName>
        <fullName evidence="1">aminodeoxychorismate synthase</fullName>
        <ecNumber evidence="1">2.6.1.85</ecNumber>
    </recommendedName>
</protein>
<dbReference type="GO" id="GO:0000162">
    <property type="term" value="P:L-tryptophan biosynthetic process"/>
    <property type="evidence" value="ECO:0007669"/>
    <property type="project" value="TreeGrafter"/>
</dbReference>
<dbReference type="SUPFAM" id="SSF56322">
    <property type="entry name" value="ADC synthase"/>
    <property type="match status" value="1"/>
</dbReference>
<evidence type="ECO:0000256" key="1">
    <source>
        <dbReference type="ARBA" id="ARBA00013139"/>
    </source>
</evidence>